<dbReference type="SUPFAM" id="SSF50978">
    <property type="entry name" value="WD40 repeat-like"/>
    <property type="match status" value="1"/>
</dbReference>
<protein>
    <submittedName>
        <fullName evidence="1">WD40-repeat-containing domain</fullName>
    </submittedName>
</protein>
<dbReference type="InterPro" id="IPR015943">
    <property type="entry name" value="WD40/YVTN_repeat-like_dom_sf"/>
</dbReference>
<name>A0A0V0QAG5_PSEPJ</name>
<dbReference type="EMBL" id="LDAU01000220">
    <property type="protein sequence ID" value="KRW99214.1"/>
    <property type="molecule type" value="Genomic_DNA"/>
</dbReference>
<dbReference type="Proteomes" id="UP000054937">
    <property type="component" value="Unassembled WGS sequence"/>
</dbReference>
<keyword evidence="2" id="KW-1185">Reference proteome</keyword>
<accession>A0A0V0QAG5</accession>
<proteinExistence type="predicted"/>
<gene>
    <name evidence="1" type="ORF">PPERSA_07457</name>
</gene>
<reference evidence="1 2" key="1">
    <citation type="journal article" date="2015" name="Sci. Rep.">
        <title>Genome of the facultative scuticociliatosis pathogen Pseudocohnilembus persalinus provides insight into its virulence through horizontal gene transfer.</title>
        <authorList>
            <person name="Xiong J."/>
            <person name="Wang G."/>
            <person name="Cheng J."/>
            <person name="Tian M."/>
            <person name="Pan X."/>
            <person name="Warren A."/>
            <person name="Jiang C."/>
            <person name="Yuan D."/>
            <person name="Miao W."/>
        </authorList>
    </citation>
    <scope>NUCLEOTIDE SEQUENCE [LARGE SCALE GENOMIC DNA]</scope>
    <source>
        <strain evidence="1">36N120E</strain>
    </source>
</reference>
<comment type="caution">
    <text evidence="1">The sequence shown here is derived from an EMBL/GenBank/DDBJ whole genome shotgun (WGS) entry which is preliminary data.</text>
</comment>
<sequence>MQNLYNLAEKIPNNNKNEQDDLQNQVVNVQVDKQNKNEQYLKQNYNNENTQQNLVENYRNLIDQRKKKYLLNLKCQTIFNFKEQIAGLLQLEKSIIAVLENDSDTIHILNAIPQNKQQQNQQQNQIMGDDIYQKQLKSQNSMFQIIKIKNQFFDYPLIAGASYKNIEIFDWKKGVTLSIIQPQQKIIQYIEEIQNSYIASGGSDLSIKVIEFKKIKCWNNNDEQVLNNNYDIKQKNQFNLFLYKTLNEHKHGVNMIKKINKKLFLTDDGPRPFHNRLLLWNTKKLQILRIFLHPSRVSALMGCKNKDYYLMSYNDNIRYISLSKNVIIKKLDVDIVYQMTQTDNFEQFIVVGGGAIFQPFKGSMIIIDQQNGEILKRYDKELEGICNKIVQIGENMFVTANLQEQNSFNIKLWSPYF</sequence>
<evidence type="ECO:0000313" key="1">
    <source>
        <dbReference type="EMBL" id="KRW99214.1"/>
    </source>
</evidence>
<dbReference type="InterPro" id="IPR036322">
    <property type="entry name" value="WD40_repeat_dom_sf"/>
</dbReference>
<evidence type="ECO:0000313" key="2">
    <source>
        <dbReference type="Proteomes" id="UP000054937"/>
    </source>
</evidence>
<dbReference type="Gene3D" id="2.130.10.10">
    <property type="entry name" value="YVTN repeat-like/Quinoprotein amine dehydrogenase"/>
    <property type="match status" value="1"/>
</dbReference>
<dbReference type="InParanoid" id="A0A0V0QAG5"/>
<organism evidence="1 2">
    <name type="scientific">Pseudocohnilembus persalinus</name>
    <name type="common">Ciliate</name>
    <dbReference type="NCBI Taxonomy" id="266149"/>
    <lineage>
        <taxon>Eukaryota</taxon>
        <taxon>Sar</taxon>
        <taxon>Alveolata</taxon>
        <taxon>Ciliophora</taxon>
        <taxon>Intramacronucleata</taxon>
        <taxon>Oligohymenophorea</taxon>
        <taxon>Scuticociliatia</taxon>
        <taxon>Philasterida</taxon>
        <taxon>Pseudocohnilembidae</taxon>
        <taxon>Pseudocohnilembus</taxon>
    </lineage>
</organism>
<dbReference type="AlphaFoldDB" id="A0A0V0QAG5"/>